<proteinExistence type="predicted"/>
<evidence type="ECO:0008006" key="3">
    <source>
        <dbReference type="Google" id="ProtNLM"/>
    </source>
</evidence>
<feature type="compositionally biased region" description="Acidic residues" evidence="1">
    <location>
        <begin position="90"/>
        <end position="100"/>
    </location>
</feature>
<feature type="compositionally biased region" description="Acidic residues" evidence="1">
    <location>
        <begin position="1"/>
        <end position="20"/>
    </location>
</feature>
<dbReference type="InterPro" id="IPR013906">
    <property type="entry name" value="eIF3j"/>
</dbReference>
<protein>
    <recommendedName>
        <fullName evidence="3">Eukaryotic translation initiation factor 3 30 kDa subunit</fullName>
    </recommendedName>
</protein>
<dbReference type="Pfam" id="PF08597">
    <property type="entry name" value="eIF3_subunit"/>
    <property type="match status" value="1"/>
</dbReference>
<name>A0A7S1ZA49_TRICV</name>
<dbReference type="AlphaFoldDB" id="A0A7S1ZA49"/>
<accession>A0A7S1ZA49</accession>
<feature type="compositionally biased region" description="Basic and acidic residues" evidence="1">
    <location>
        <begin position="21"/>
        <end position="34"/>
    </location>
</feature>
<feature type="region of interest" description="Disordered" evidence="1">
    <location>
        <begin position="1"/>
        <end position="115"/>
    </location>
</feature>
<gene>
    <name evidence="2" type="ORF">OSIN01602_LOCUS6884</name>
</gene>
<dbReference type="GO" id="GO:0005852">
    <property type="term" value="C:eukaryotic translation initiation factor 3 complex"/>
    <property type="evidence" value="ECO:0007669"/>
    <property type="project" value="InterPro"/>
</dbReference>
<reference evidence="2" key="1">
    <citation type="submission" date="2021-01" db="EMBL/GenBank/DDBJ databases">
        <authorList>
            <person name="Corre E."/>
            <person name="Pelletier E."/>
            <person name="Niang G."/>
            <person name="Scheremetjew M."/>
            <person name="Finn R."/>
            <person name="Kale V."/>
            <person name="Holt S."/>
            <person name="Cochrane G."/>
            <person name="Meng A."/>
            <person name="Brown T."/>
            <person name="Cohen L."/>
        </authorList>
    </citation>
    <scope>NUCLEOTIDE SEQUENCE</scope>
    <source>
        <strain evidence="2">Grunow 1884</strain>
    </source>
</reference>
<sequence>MGDAWDDSDDDWDQSDDEDELDKKLGLMTTKDDAPPAFDDEEDLAVTEKASVAKTTHQTLKVKGQKLADKKRAEEERKEEEELARKAMEMEAELEENMDDDERRRREQERIEEDAQAQADDLFGGVDAPMGGAIAGPAGKAMQAGDTVKLKDLKDHLKHARKVAQCLKGHGKIHLATAFLKECMQESKDVLDDDAITDLIKTMNIIKNEKVQAAKRKVKGQAQKAAKRDKKAEAKAKKLQDELYGDSNQFDDYDEVGEAYEDAFF</sequence>
<evidence type="ECO:0000256" key="1">
    <source>
        <dbReference type="SAM" id="MobiDB-lite"/>
    </source>
</evidence>
<dbReference type="GO" id="GO:0003743">
    <property type="term" value="F:translation initiation factor activity"/>
    <property type="evidence" value="ECO:0007669"/>
    <property type="project" value="InterPro"/>
</dbReference>
<evidence type="ECO:0000313" key="2">
    <source>
        <dbReference type="EMBL" id="CAD9332990.1"/>
    </source>
</evidence>
<organism evidence="2">
    <name type="scientific">Trieres chinensis</name>
    <name type="common">Marine centric diatom</name>
    <name type="synonym">Odontella sinensis</name>
    <dbReference type="NCBI Taxonomy" id="1514140"/>
    <lineage>
        <taxon>Eukaryota</taxon>
        <taxon>Sar</taxon>
        <taxon>Stramenopiles</taxon>
        <taxon>Ochrophyta</taxon>
        <taxon>Bacillariophyta</taxon>
        <taxon>Mediophyceae</taxon>
        <taxon>Biddulphiophycidae</taxon>
        <taxon>Eupodiscales</taxon>
        <taxon>Parodontellaceae</taxon>
        <taxon>Trieres</taxon>
    </lineage>
</organism>
<dbReference type="EMBL" id="HBGO01012398">
    <property type="protein sequence ID" value="CAD9332990.1"/>
    <property type="molecule type" value="Transcribed_RNA"/>
</dbReference>
<feature type="compositionally biased region" description="Basic and acidic residues" evidence="1">
    <location>
        <begin position="66"/>
        <end position="76"/>
    </location>
</feature>